<feature type="transmembrane region" description="Helical" evidence="15">
    <location>
        <begin position="79"/>
        <end position="97"/>
    </location>
</feature>
<feature type="transmembrane region" description="Helical" evidence="15">
    <location>
        <begin position="117"/>
        <end position="136"/>
    </location>
</feature>
<keyword evidence="8 14" id="KW-0479">Metal-binding</keyword>
<dbReference type="PANTHER" id="PTHR40255">
    <property type="entry name" value="UPF0093 MEMBRANE PROTEIN SLR1790"/>
    <property type="match status" value="1"/>
</dbReference>
<reference evidence="16 17" key="1">
    <citation type="submission" date="2017-03" db="EMBL/GenBank/DDBJ databases">
        <authorList>
            <person name="Afonso C.L."/>
            <person name="Miller P.J."/>
            <person name="Scott M.A."/>
            <person name="Spackman E."/>
            <person name="Goraichik I."/>
            <person name="Dimitrov K.M."/>
            <person name="Suarez D.L."/>
            <person name="Swayne D.E."/>
        </authorList>
    </citation>
    <scope>NUCLEOTIDE SEQUENCE [LARGE SCALE GENOMIC DNA]</scope>
    <source>
        <strain evidence="16 17">CECT 7691</strain>
    </source>
</reference>
<keyword evidence="6 14" id="KW-0349">Heme</keyword>
<dbReference type="GO" id="GO:0006782">
    <property type="term" value="P:protoporphyrinogen IX biosynthetic process"/>
    <property type="evidence" value="ECO:0007669"/>
    <property type="project" value="UniProtKB-UniRule"/>
</dbReference>
<dbReference type="EC" id="1.3.99.-" evidence="14"/>
<gene>
    <name evidence="16" type="ORF">OCH7691_00185</name>
</gene>
<dbReference type="Proteomes" id="UP000193200">
    <property type="component" value="Unassembled WGS sequence"/>
</dbReference>
<dbReference type="InParanoid" id="A0A1Y5RAA9"/>
<name>A0A1Y5RAA9_9PROT</name>
<comment type="function">
    <text evidence="14">Catalyzes the oxidation of protoporphyrinogen IX to protoporphyrin IX.</text>
</comment>
<keyword evidence="7 15" id="KW-0812">Transmembrane</keyword>
<dbReference type="GO" id="GO:0005886">
    <property type="term" value="C:plasma membrane"/>
    <property type="evidence" value="ECO:0007669"/>
    <property type="project" value="UniProtKB-SubCell"/>
</dbReference>
<proteinExistence type="inferred from homology"/>
<evidence type="ECO:0000256" key="2">
    <source>
        <dbReference type="ARBA" id="ARBA00005073"/>
    </source>
</evidence>
<evidence type="ECO:0000256" key="15">
    <source>
        <dbReference type="SAM" id="Phobius"/>
    </source>
</evidence>
<dbReference type="PANTHER" id="PTHR40255:SF1">
    <property type="entry name" value="PROTOPORPHYRINOGEN IX OXIDASE"/>
    <property type="match status" value="1"/>
</dbReference>
<dbReference type="GO" id="GO:0070818">
    <property type="term" value="F:protoporphyrinogen oxidase activity"/>
    <property type="evidence" value="ECO:0007669"/>
    <property type="project" value="UniProtKB-UniRule"/>
</dbReference>
<comment type="catalytic activity">
    <reaction evidence="13 14">
        <text>protoporphyrinogen IX + 3 A = protoporphyrin IX + 3 AH2</text>
        <dbReference type="Rhea" id="RHEA:62000"/>
        <dbReference type="ChEBI" id="CHEBI:13193"/>
        <dbReference type="ChEBI" id="CHEBI:17499"/>
        <dbReference type="ChEBI" id="CHEBI:57306"/>
        <dbReference type="ChEBI" id="CHEBI:57307"/>
    </reaction>
</comment>
<sequence>MSLYFLVKAIHIAAVITWIGGMVANGIALRLATAVPGDGRAAMLSGVARWDRRVTSPAMGLVWLLGITMAVWSDWLTSPWLWVKVAIVIGVSTLHGMQAGNLRRLAGKPEGSVSGPLRISAPLALAAVLLVVLLAVTKPF</sequence>
<keyword evidence="11 14" id="KW-0408">Iron</keyword>
<evidence type="ECO:0000256" key="7">
    <source>
        <dbReference type="ARBA" id="ARBA00022692"/>
    </source>
</evidence>
<dbReference type="Pfam" id="PF03653">
    <property type="entry name" value="UPF0093"/>
    <property type="match status" value="1"/>
</dbReference>
<keyword evidence="12 14" id="KW-0472">Membrane</keyword>
<dbReference type="OrthoDB" id="8367737at2"/>
<evidence type="ECO:0000256" key="8">
    <source>
        <dbReference type="ARBA" id="ARBA00022723"/>
    </source>
</evidence>
<keyword evidence="5 14" id="KW-1003">Cell membrane</keyword>
<evidence type="ECO:0000256" key="10">
    <source>
        <dbReference type="ARBA" id="ARBA00023002"/>
    </source>
</evidence>
<feature type="transmembrane region" description="Helical" evidence="15">
    <location>
        <begin position="54"/>
        <end position="73"/>
    </location>
</feature>
<evidence type="ECO:0000256" key="14">
    <source>
        <dbReference type="PIRNR" id="PIRNR004638"/>
    </source>
</evidence>
<evidence type="ECO:0000256" key="9">
    <source>
        <dbReference type="ARBA" id="ARBA00022989"/>
    </source>
</evidence>
<dbReference type="PIRSF" id="PIRSF004638">
    <property type="entry name" value="UCP004638"/>
    <property type="match status" value="1"/>
</dbReference>
<keyword evidence="9 15" id="KW-1133">Transmembrane helix</keyword>
<accession>A0A1Y5RAA9</accession>
<comment type="subcellular location">
    <subcellularLocation>
        <location evidence="1">Cell membrane</location>
        <topology evidence="1">Multi-pass membrane protein</topology>
    </subcellularLocation>
</comment>
<organism evidence="16 17">
    <name type="scientific">Oceanibacterium hippocampi</name>
    <dbReference type="NCBI Taxonomy" id="745714"/>
    <lineage>
        <taxon>Bacteria</taxon>
        <taxon>Pseudomonadati</taxon>
        <taxon>Pseudomonadota</taxon>
        <taxon>Alphaproteobacteria</taxon>
        <taxon>Sneathiellales</taxon>
        <taxon>Sneathiellaceae</taxon>
        <taxon>Oceanibacterium</taxon>
    </lineage>
</organism>
<evidence type="ECO:0000256" key="1">
    <source>
        <dbReference type="ARBA" id="ARBA00004651"/>
    </source>
</evidence>
<evidence type="ECO:0000313" key="16">
    <source>
        <dbReference type="EMBL" id="SLN12668.1"/>
    </source>
</evidence>
<protein>
    <recommendedName>
        <fullName evidence="4 14">Protoporphyrinogen IX oxidase</fullName>
        <ecNumber evidence="14">1.3.99.-</ecNumber>
    </recommendedName>
</protein>
<evidence type="ECO:0000256" key="13">
    <source>
        <dbReference type="ARBA" id="ARBA00048390"/>
    </source>
</evidence>
<evidence type="ECO:0000256" key="11">
    <source>
        <dbReference type="ARBA" id="ARBA00023004"/>
    </source>
</evidence>
<dbReference type="InterPro" id="IPR005265">
    <property type="entry name" value="HemJ-like"/>
</dbReference>
<evidence type="ECO:0000313" key="17">
    <source>
        <dbReference type="Proteomes" id="UP000193200"/>
    </source>
</evidence>
<feature type="transmembrane region" description="Helical" evidence="15">
    <location>
        <begin position="12"/>
        <end position="33"/>
    </location>
</feature>
<comment type="similarity">
    <text evidence="3 14">Belongs to the HemJ family.</text>
</comment>
<dbReference type="AlphaFoldDB" id="A0A1Y5RAA9"/>
<evidence type="ECO:0000256" key="6">
    <source>
        <dbReference type="ARBA" id="ARBA00022617"/>
    </source>
</evidence>
<evidence type="ECO:0000256" key="12">
    <source>
        <dbReference type="ARBA" id="ARBA00023136"/>
    </source>
</evidence>
<keyword evidence="10" id="KW-0560">Oxidoreductase</keyword>
<evidence type="ECO:0000256" key="3">
    <source>
        <dbReference type="ARBA" id="ARBA00006501"/>
    </source>
</evidence>
<comment type="cofactor">
    <cofactor evidence="14">
        <name>heme b</name>
        <dbReference type="ChEBI" id="CHEBI:60344"/>
    </cofactor>
    <text evidence="14">Binds 1 heme b (iron(II)-protoporphyrin IX) group per subunit.</text>
</comment>
<dbReference type="EMBL" id="FWFR01000001">
    <property type="protein sequence ID" value="SLN12668.1"/>
    <property type="molecule type" value="Genomic_DNA"/>
</dbReference>
<dbReference type="UniPathway" id="UPA00251">
    <property type="reaction ID" value="UER00324"/>
</dbReference>
<dbReference type="GO" id="GO:0046872">
    <property type="term" value="F:metal ion binding"/>
    <property type="evidence" value="ECO:0007669"/>
    <property type="project" value="UniProtKB-UniRule"/>
</dbReference>
<evidence type="ECO:0000256" key="4">
    <source>
        <dbReference type="ARBA" id="ARBA00017504"/>
    </source>
</evidence>
<comment type="pathway">
    <text evidence="2 14">Porphyrin-containing compound metabolism; protoporphyrin-IX biosynthesis; protoporphyrin-IX from protoporphyrinogen-IX: step 1/1.</text>
</comment>
<dbReference type="RefSeq" id="WP_085881551.1">
    <property type="nucleotide sequence ID" value="NZ_FWFR01000001.1"/>
</dbReference>
<evidence type="ECO:0000256" key="5">
    <source>
        <dbReference type="ARBA" id="ARBA00022475"/>
    </source>
</evidence>
<keyword evidence="17" id="KW-1185">Reference proteome</keyword>